<evidence type="ECO:0000313" key="5">
    <source>
        <dbReference type="EMBL" id="NMO05084.1"/>
    </source>
</evidence>
<keyword evidence="4" id="KW-0812">Transmembrane</keyword>
<evidence type="ECO:0008006" key="7">
    <source>
        <dbReference type="Google" id="ProtNLM"/>
    </source>
</evidence>
<evidence type="ECO:0000256" key="3">
    <source>
        <dbReference type="ARBA" id="ARBA00023012"/>
    </source>
</evidence>
<feature type="transmembrane region" description="Helical" evidence="4">
    <location>
        <begin position="53"/>
        <end position="74"/>
    </location>
</feature>
<protein>
    <recommendedName>
        <fullName evidence="7">Signal transduction histidine kinase</fullName>
    </recommendedName>
</protein>
<keyword evidence="4" id="KW-1133">Transmembrane helix</keyword>
<keyword evidence="1" id="KW-0808">Transferase</keyword>
<feature type="transmembrane region" description="Helical" evidence="4">
    <location>
        <begin position="510"/>
        <end position="527"/>
    </location>
</feature>
<evidence type="ECO:0000256" key="2">
    <source>
        <dbReference type="ARBA" id="ARBA00022777"/>
    </source>
</evidence>
<feature type="transmembrane region" description="Helical" evidence="4">
    <location>
        <begin position="459"/>
        <end position="480"/>
    </location>
</feature>
<dbReference type="SUPFAM" id="SSF55874">
    <property type="entry name" value="ATPase domain of HSP90 chaperone/DNA topoisomerase II/histidine kinase"/>
    <property type="match status" value="1"/>
</dbReference>
<dbReference type="RefSeq" id="WP_170197589.1">
    <property type="nucleotide sequence ID" value="NZ_JABBNB010000050.1"/>
</dbReference>
<proteinExistence type="predicted"/>
<accession>A0A848L2L6</accession>
<evidence type="ECO:0000313" key="6">
    <source>
        <dbReference type="Proteomes" id="UP000550729"/>
    </source>
</evidence>
<feature type="transmembrane region" description="Helical" evidence="4">
    <location>
        <begin position="486"/>
        <end position="503"/>
    </location>
</feature>
<dbReference type="CDD" id="cd16917">
    <property type="entry name" value="HATPase_UhpB-NarQ-NarX-like"/>
    <property type="match status" value="1"/>
</dbReference>
<reference evidence="5 6" key="1">
    <citation type="submission" date="2020-04" db="EMBL/GenBank/DDBJ databases">
        <title>Gordonia sp. nov. TBRC 11910.</title>
        <authorList>
            <person name="Suriyachadkun C."/>
        </authorList>
    </citation>
    <scope>NUCLEOTIDE SEQUENCE [LARGE SCALE GENOMIC DNA]</scope>
    <source>
        <strain evidence="5 6">TBRC 11910</strain>
    </source>
</reference>
<sequence length="731" mass="77894">MPVTDVGGIPASPNAKRRVHVRLASLVVVLVVIYLATYGANRFTTGTPGVADWWPPTVAVSITIATAVLSVATARRSTRSIVRGSAIFAAVYAACYVAWFAAWDGRMVPPDIAGWLEGLSVVASIAAAIAWRTRDAIVYAVAMTALTRFVYYSAVAPHGGRFIIVVLTGNLVLSVICAAASRIAIAAANAVDANWVANHRLAARDAAERARQEERGRVGDLLHDFILAALLAAARQPDDDAVRDEARQALAQLDQYSAESPPTTAGSAAIDKIAVSCQAAGDVHLIIRSAESEYPGPVVDAIADGAREAVRNSHRHAGRDVDVVVTIDAGPDHLVVDVTDDGPGFAGTPAGRYGLARMRERMASVPDATLRVESDRGTTVRLTWSRPSTSSQMTHTGFRDLLDLHDAHMWAAVAMLGVGNTVIVATYAGAAIPVWSSAAAIILGWVAAYYLFVPLADPLPLVPALVVACGIPCAEALLLLTATPPVTSQMLGAGYVSVAYAIGLGLRGRLWAATVLTAACAATPVMFIDRTGQSMDYWIGEVVSWAVGLFLCVFFARTIRPLMRSLRRLQAESYLRHASAAESSSAIEHRKRHLARVDERARPILTRIVEEPLSPELRQHSAITEAQLRSALRAPGLINEALDSAAYQARVRGVNVVLIDDSTREAFDDRAAFERFASTAATALGEAGRSTRVTIRLTPEHSGPRATIVTTRHDDTVRRIGVDSSGAVSDR</sequence>
<feature type="transmembrane region" description="Helical" evidence="4">
    <location>
        <begin position="81"/>
        <end position="100"/>
    </location>
</feature>
<feature type="transmembrane region" description="Helical" evidence="4">
    <location>
        <begin position="21"/>
        <end position="41"/>
    </location>
</feature>
<evidence type="ECO:0000256" key="4">
    <source>
        <dbReference type="SAM" id="Phobius"/>
    </source>
</evidence>
<name>A0A848L2L6_9ACTN</name>
<dbReference type="EMBL" id="JABBNB010000050">
    <property type="protein sequence ID" value="NMO05084.1"/>
    <property type="molecule type" value="Genomic_DNA"/>
</dbReference>
<dbReference type="InterPro" id="IPR036890">
    <property type="entry name" value="HATPase_C_sf"/>
</dbReference>
<feature type="transmembrane region" description="Helical" evidence="4">
    <location>
        <begin position="434"/>
        <end position="452"/>
    </location>
</feature>
<dbReference type="AlphaFoldDB" id="A0A848L2L6"/>
<feature type="transmembrane region" description="Helical" evidence="4">
    <location>
        <begin position="136"/>
        <end position="154"/>
    </location>
</feature>
<keyword evidence="4" id="KW-0472">Membrane</keyword>
<keyword evidence="6" id="KW-1185">Reference proteome</keyword>
<dbReference type="Gene3D" id="3.30.565.10">
    <property type="entry name" value="Histidine kinase-like ATPase, C-terminal domain"/>
    <property type="match status" value="1"/>
</dbReference>
<feature type="transmembrane region" description="Helical" evidence="4">
    <location>
        <begin position="409"/>
        <end position="428"/>
    </location>
</feature>
<dbReference type="GO" id="GO:0000160">
    <property type="term" value="P:phosphorelay signal transduction system"/>
    <property type="evidence" value="ECO:0007669"/>
    <property type="project" value="UniProtKB-KW"/>
</dbReference>
<feature type="transmembrane region" description="Helical" evidence="4">
    <location>
        <begin position="539"/>
        <end position="559"/>
    </location>
</feature>
<keyword evidence="2" id="KW-0418">Kinase</keyword>
<gene>
    <name evidence="5" type="ORF">HH308_28070</name>
</gene>
<feature type="transmembrane region" description="Helical" evidence="4">
    <location>
        <begin position="160"/>
        <end position="180"/>
    </location>
</feature>
<dbReference type="PANTHER" id="PTHR24421">
    <property type="entry name" value="NITRATE/NITRITE SENSOR PROTEIN NARX-RELATED"/>
    <property type="match status" value="1"/>
</dbReference>
<feature type="transmembrane region" description="Helical" evidence="4">
    <location>
        <begin position="112"/>
        <end position="131"/>
    </location>
</feature>
<dbReference type="InterPro" id="IPR050482">
    <property type="entry name" value="Sensor_HK_TwoCompSys"/>
</dbReference>
<dbReference type="GO" id="GO:0016301">
    <property type="term" value="F:kinase activity"/>
    <property type="evidence" value="ECO:0007669"/>
    <property type="project" value="UniProtKB-KW"/>
</dbReference>
<organism evidence="5 6">
    <name type="scientific">Gordonia asplenii</name>
    <dbReference type="NCBI Taxonomy" id="2725283"/>
    <lineage>
        <taxon>Bacteria</taxon>
        <taxon>Bacillati</taxon>
        <taxon>Actinomycetota</taxon>
        <taxon>Actinomycetes</taxon>
        <taxon>Mycobacteriales</taxon>
        <taxon>Gordoniaceae</taxon>
        <taxon>Gordonia</taxon>
    </lineage>
</organism>
<dbReference type="Proteomes" id="UP000550729">
    <property type="component" value="Unassembled WGS sequence"/>
</dbReference>
<evidence type="ECO:0000256" key="1">
    <source>
        <dbReference type="ARBA" id="ARBA00022679"/>
    </source>
</evidence>
<comment type="caution">
    <text evidence="5">The sequence shown here is derived from an EMBL/GenBank/DDBJ whole genome shotgun (WGS) entry which is preliminary data.</text>
</comment>
<keyword evidence="3" id="KW-0902">Two-component regulatory system</keyword>